<name>A0A1Z3N4U7_BDEBC</name>
<dbReference type="Proteomes" id="UP000197003">
    <property type="component" value="Chromosome"/>
</dbReference>
<feature type="region of interest" description="Disordered" evidence="1">
    <location>
        <begin position="51"/>
        <end position="70"/>
    </location>
</feature>
<gene>
    <name evidence="2" type="ORF">B9G79_02055</name>
</gene>
<evidence type="ECO:0000256" key="1">
    <source>
        <dbReference type="SAM" id="MobiDB-lite"/>
    </source>
</evidence>
<evidence type="ECO:0000313" key="3">
    <source>
        <dbReference type="Proteomes" id="UP000197003"/>
    </source>
</evidence>
<dbReference type="EMBL" id="CP020946">
    <property type="protein sequence ID" value="ASD62431.1"/>
    <property type="molecule type" value="Genomic_DNA"/>
</dbReference>
<evidence type="ECO:0000313" key="2">
    <source>
        <dbReference type="EMBL" id="ASD62431.1"/>
    </source>
</evidence>
<evidence type="ECO:0008006" key="4">
    <source>
        <dbReference type="Google" id="ProtNLM"/>
    </source>
</evidence>
<dbReference type="AlphaFoldDB" id="A0A1Z3N4U7"/>
<organism evidence="2 3">
    <name type="scientific">Bdellovibrio bacteriovorus</name>
    <dbReference type="NCBI Taxonomy" id="959"/>
    <lineage>
        <taxon>Bacteria</taxon>
        <taxon>Pseudomonadati</taxon>
        <taxon>Bdellovibrionota</taxon>
        <taxon>Bdellovibrionia</taxon>
        <taxon>Bdellovibrionales</taxon>
        <taxon>Pseudobdellovibrionaceae</taxon>
        <taxon>Bdellovibrio</taxon>
    </lineage>
</organism>
<sequence length="70" mass="8060">MKLAIFFALLAFVGLAFWGCPTKKYIPDPTPPQPEVQIQSMRYDEVLRQHGQAPPVGPRQDQRRMLAMNY</sequence>
<protein>
    <recommendedName>
        <fullName evidence="4">Lipoprotein</fullName>
    </recommendedName>
</protein>
<reference evidence="2 3" key="1">
    <citation type="submission" date="2017-04" db="EMBL/GenBank/DDBJ databases">
        <title>Whole genome sequence of Bdellovibrio bacteriovorus strain SSB218315.</title>
        <authorList>
            <person name="Oyedara O."/>
            <person name="Rodriguez-Perez M.A."/>
        </authorList>
    </citation>
    <scope>NUCLEOTIDE SEQUENCE [LARGE SCALE GENOMIC DNA]</scope>
    <source>
        <strain evidence="2 3">SSB218315</strain>
    </source>
</reference>
<accession>A0A1Z3N4U7</accession>
<proteinExistence type="predicted"/>